<keyword evidence="2" id="KW-1185">Reference proteome</keyword>
<gene>
    <name evidence="1" type="ORF">PAM7971_03563</name>
</gene>
<dbReference type="EMBL" id="FWFW01000015">
    <property type="protein sequence ID" value="SLN67292.1"/>
    <property type="molecule type" value="Genomic_DNA"/>
</dbReference>
<dbReference type="AlphaFoldDB" id="A0A1Y5TM51"/>
<reference evidence="1 2" key="1">
    <citation type="submission" date="2017-03" db="EMBL/GenBank/DDBJ databases">
        <authorList>
            <person name="Afonso C.L."/>
            <person name="Miller P.J."/>
            <person name="Scott M.A."/>
            <person name="Spackman E."/>
            <person name="Goraichik I."/>
            <person name="Dimitrov K.M."/>
            <person name="Suarez D.L."/>
            <person name="Swayne D.E."/>
        </authorList>
    </citation>
    <scope>NUCLEOTIDE SEQUENCE [LARGE SCALE GENOMIC DNA]</scope>
    <source>
        <strain evidence="1 2">CECT 7971</strain>
    </source>
</reference>
<organism evidence="1 2">
    <name type="scientific">Pacificibacter marinus</name>
    <dbReference type="NCBI Taxonomy" id="658057"/>
    <lineage>
        <taxon>Bacteria</taxon>
        <taxon>Pseudomonadati</taxon>
        <taxon>Pseudomonadota</taxon>
        <taxon>Alphaproteobacteria</taxon>
        <taxon>Rhodobacterales</taxon>
        <taxon>Roseobacteraceae</taxon>
        <taxon>Pacificibacter</taxon>
    </lineage>
</organism>
<evidence type="ECO:0000313" key="2">
    <source>
        <dbReference type="Proteomes" id="UP000193307"/>
    </source>
</evidence>
<dbReference type="Proteomes" id="UP000193307">
    <property type="component" value="Unassembled WGS sequence"/>
</dbReference>
<accession>A0A1Y5TM51</accession>
<name>A0A1Y5TM51_9RHOB</name>
<protein>
    <submittedName>
        <fullName evidence="1">Uncharacterized protein</fullName>
    </submittedName>
</protein>
<evidence type="ECO:0000313" key="1">
    <source>
        <dbReference type="EMBL" id="SLN67292.1"/>
    </source>
</evidence>
<proteinExistence type="predicted"/>
<sequence>MSAFGNLHCSFNSASQCPEWAENRAVLSSTLYNTRCEWAFWVTSSTRLISGSTHRALHPSGDMKRGMSINQVHFSPTAKPPYKVGRLRVELTIK</sequence>